<evidence type="ECO:0000259" key="2">
    <source>
        <dbReference type="PROSITE" id="PS50943"/>
    </source>
</evidence>
<organism evidence="3 4">
    <name type="scientific">Fonticella tunisiensis</name>
    <dbReference type="NCBI Taxonomy" id="1096341"/>
    <lineage>
        <taxon>Bacteria</taxon>
        <taxon>Bacillati</taxon>
        <taxon>Bacillota</taxon>
        <taxon>Clostridia</taxon>
        <taxon>Eubacteriales</taxon>
        <taxon>Clostridiaceae</taxon>
        <taxon>Fonticella</taxon>
    </lineage>
</organism>
<dbReference type="AlphaFoldDB" id="A0A4V3ETQ3"/>
<dbReference type="EMBL" id="SOAZ01000002">
    <property type="protein sequence ID" value="TDT63365.1"/>
    <property type="molecule type" value="Genomic_DNA"/>
</dbReference>
<dbReference type="Proteomes" id="UP000295325">
    <property type="component" value="Unassembled WGS sequence"/>
</dbReference>
<dbReference type="InterPro" id="IPR001387">
    <property type="entry name" value="Cro/C1-type_HTH"/>
</dbReference>
<dbReference type="Gene3D" id="1.10.260.40">
    <property type="entry name" value="lambda repressor-like DNA-binding domains"/>
    <property type="match status" value="1"/>
</dbReference>
<evidence type="ECO:0000313" key="4">
    <source>
        <dbReference type="Proteomes" id="UP000295325"/>
    </source>
</evidence>
<dbReference type="PROSITE" id="PS50943">
    <property type="entry name" value="HTH_CROC1"/>
    <property type="match status" value="1"/>
</dbReference>
<dbReference type="RefSeq" id="WP_133627021.1">
    <property type="nucleotide sequence ID" value="NZ_SOAZ01000002.1"/>
</dbReference>
<name>A0A4V3ETQ3_9CLOT</name>
<dbReference type="Gene3D" id="2.10.109.10">
    <property type="entry name" value="Umud Fragment, subunit A"/>
    <property type="match status" value="1"/>
</dbReference>
<dbReference type="InterPro" id="IPR036286">
    <property type="entry name" value="LexA/Signal_pep-like_sf"/>
</dbReference>
<dbReference type="SMART" id="SM00530">
    <property type="entry name" value="HTH_XRE"/>
    <property type="match status" value="1"/>
</dbReference>
<sequence>MSRVGKKIQEARMKSGISVKQLAKKLGVSEGYIQDVESGRKIINEDLIKKVEKILNIDINEDVFEGADVPVENIKEVNASAAINAEWENAFSHILKKIPVFDINQKEIYDYKYLPITDKKIEGYSADKIFYIKAPDDSMRGFRIQKDDRLMIYQNPEIINNSIALIEVDGKRLIRQLKRLDSNKVLILSHSNNLKTETRDVKSFSVLGRCIKLEIDM</sequence>
<dbReference type="PANTHER" id="PTHR46558:SF3">
    <property type="entry name" value="TRANSCRIPTIONAL REGULATOR"/>
    <property type="match status" value="1"/>
</dbReference>
<protein>
    <submittedName>
        <fullName evidence="3">Peptidase S24-like protein</fullName>
    </submittedName>
</protein>
<gene>
    <name evidence="3" type="ORF">EDD71_102125</name>
</gene>
<keyword evidence="1" id="KW-0238">DNA-binding</keyword>
<evidence type="ECO:0000256" key="1">
    <source>
        <dbReference type="ARBA" id="ARBA00023125"/>
    </source>
</evidence>
<proteinExistence type="predicted"/>
<dbReference type="Pfam" id="PF00717">
    <property type="entry name" value="Peptidase_S24"/>
    <property type="match status" value="1"/>
</dbReference>
<dbReference type="InterPro" id="IPR015927">
    <property type="entry name" value="Peptidase_S24_S26A/B/C"/>
</dbReference>
<keyword evidence="4" id="KW-1185">Reference proteome</keyword>
<dbReference type="OrthoDB" id="14949at2"/>
<dbReference type="PANTHER" id="PTHR46558">
    <property type="entry name" value="TRACRIPTIONAL REGULATORY PROTEIN-RELATED-RELATED"/>
    <property type="match status" value="1"/>
</dbReference>
<dbReference type="Pfam" id="PF01381">
    <property type="entry name" value="HTH_3"/>
    <property type="match status" value="1"/>
</dbReference>
<reference evidence="3 4" key="1">
    <citation type="submission" date="2019-03" db="EMBL/GenBank/DDBJ databases">
        <title>Genomic Encyclopedia of Type Strains, Phase IV (KMG-IV): sequencing the most valuable type-strain genomes for metagenomic binning, comparative biology and taxonomic classification.</title>
        <authorList>
            <person name="Goeker M."/>
        </authorList>
    </citation>
    <scope>NUCLEOTIDE SEQUENCE [LARGE SCALE GENOMIC DNA]</scope>
    <source>
        <strain evidence="3 4">DSM 24455</strain>
    </source>
</reference>
<dbReference type="SUPFAM" id="SSF51306">
    <property type="entry name" value="LexA/Signal peptidase"/>
    <property type="match status" value="1"/>
</dbReference>
<dbReference type="InterPro" id="IPR010982">
    <property type="entry name" value="Lambda_DNA-bd_dom_sf"/>
</dbReference>
<dbReference type="CDD" id="cd00093">
    <property type="entry name" value="HTH_XRE"/>
    <property type="match status" value="1"/>
</dbReference>
<evidence type="ECO:0000313" key="3">
    <source>
        <dbReference type="EMBL" id="TDT63365.1"/>
    </source>
</evidence>
<feature type="domain" description="HTH cro/C1-type" evidence="2">
    <location>
        <begin position="8"/>
        <end position="63"/>
    </location>
</feature>
<dbReference type="GO" id="GO:0003677">
    <property type="term" value="F:DNA binding"/>
    <property type="evidence" value="ECO:0007669"/>
    <property type="project" value="UniProtKB-KW"/>
</dbReference>
<comment type="caution">
    <text evidence="3">The sequence shown here is derived from an EMBL/GenBank/DDBJ whole genome shotgun (WGS) entry which is preliminary data.</text>
</comment>
<accession>A0A4V3ETQ3</accession>
<dbReference type="SUPFAM" id="SSF47413">
    <property type="entry name" value="lambda repressor-like DNA-binding domains"/>
    <property type="match status" value="1"/>
</dbReference>